<keyword evidence="4" id="KW-1185">Reference proteome</keyword>
<dbReference type="PANTHER" id="PTHR42943">
    <property type="entry name" value="GLUTATHIONE S-TRANSFERASE KAPPA"/>
    <property type="match status" value="1"/>
</dbReference>
<dbReference type="SUPFAM" id="SSF52833">
    <property type="entry name" value="Thioredoxin-like"/>
    <property type="match status" value="1"/>
</dbReference>
<organism evidence="3 4">
    <name type="scientific">Streptomyces rugosispiralis</name>
    <dbReference type="NCBI Taxonomy" id="2967341"/>
    <lineage>
        <taxon>Bacteria</taxon>
        <taxon>Bacillati</taxon>
        <taxon>Actinomycetota</taxon>
        <taxon>Actinomycetes</taxon>
        <taxon>Kitasatosporales</taxon>
        <taxon>Streptomycetaceae</taxon>
        <taxon>Streptomyces</taxon>
    </lineage>
</organism>
<sequence length="265" mass="28907">MAAKRSKVPRFYFNFRSPYSWIAYRDLMDRYPDVAQAVEWRLWWEPDADGERRMAEHGHHFPYSAMSREKHLYILQDVRRLTTDRGLAVSWPVDHDPVWEVPHLPYFLALDAGLGPAWIERVYRARWQEGRDICDRTTVAEIAGELGLPADRAAAAADDEELRGGRGLQALLALGDAGAFGVPFFTHGYDKFWGVDRLAAFVASVRSGSDSGPGAGSGSGAGSRSGSRSRDTPLAGAADPDVAELSDADFAAARSADPGHAGGCG</sequence>
<dbReference type="EMBL" id="JANIAA010000043">
    <property type="protein sequence ID" value="MCQ8194113.1"/>
    <property type="molecule type" value="Genomic_DNA"/>
</dbReference>
<feature type="region of interest" description="Disordered" evidence="1">
    <location>
        <begin position="207"/>
        <end position="240"/>
    </location>
</feature>
<evidence type="ECO:0000313" key="3">
    <source>
        <dbReference type="EMBL" id="MCQ8194113.1"/>
    </source>
</evidence>
<evidence type="ECO:0000313" key="4">
    <source>
        <dbReference type="Proteomes" id="UP001204746"/>
    </source>
</evidence>
<gene>
    <name evidence="3" type="ORF">NP777_38945</name>
</gene>
<feature type="domain" description="DSBA-like thioredoxin" evidence="2">
    <location>
        <begin position="11"/>
        <end position="202"/>
    </location>
</feature>
<evidence type="ECO:0000256" key="1">
    <source>
        <dbReference type="SAM" id="MobiDB-lite"/>
    </source>
</evidence>
<comment type="caution">
    <text evidence="3">The sequence shown here is derived from an EMBL/GenBank/DDBJ whole genome shotgun (WGS) entry which is preliminary data.</text>
</comment>
<dbReference type="InterPro" id="IPR001853">
    <property type="entry name" value="DSBA-like_thioredoxin_dom"/>
</dbReference>
<reference evidence="3 4" key="1">
    <citation type="submission" date="2022-07" db="EMBL/GenBank/DDBJ databases">
        <authorList>
            <person name="Phongsopitanun W."/>
            <person name="Tanasupawat S."/>
        </authorList>
    </citation>
    <scope>NUCLEOTIDE SEQUENCE [LARGE SCALE GENOMIC DNA]</scope>
    <source>
        <strain evidence="3 4">RCU-064</strain>
    </source>
</reference>
<dbReference type="Gene3D" id="3.40.30.10">
    <property type="entry name" value="Glutaredoxin"/>
    <property type="match status" value="1"/>
</dbReference>
<evidence type="ECO:0000259" key="2">
    <source>
        <dbReference type="Pfam" id="PF01323"/>
    </source>
</evidence>
<accession>A0ABT1VAU8</accession>
<dbReference type="RefSeq" id="WP_256654904.1">
    <property type="nucleotide sequence ID" value="NZ_JANIAA010000043.1"/>
</dbReference>
<protein>
    <submittedName>
        <fullName evidence="3">DsbA family protein</fullName>
    </submittedName>
</protein>
<dbReference type="InterPro" id="IPR036249">
    <property type="entry name" value="Thioredoxin-like_sf"/>
</dbReference>
<dbReference type="Proteomes" id="UP001204746">
    <property type="component" value="Unassembled WGS sequence"/>
</dbReference>
<dbReference type="InterPro" id="IPR051924">
    <property type="entry name" value="GST_Kappa/NadH"/>
</dbReference>
<dbReference type="Pfam" id="PF01323">
    <property type="entry name" value="DSBA"/>
    <property type="match status" value="1"/>
</dbReference>
<proteinExistence type="predicted"/>
<name>A0ABT1VAU8_9ACTN</name>
<dbReference type="PANTHER" id="PTHR42943:SF2">
    <property type="entry name" value="GLUTATHIONE S-TRANSFERASE KAPPA 1"/>
    <property type="match status" value="1"/>
</dbReference>
<feature type="compositionally biased region" description="Gly residues" evidence="1">
    <location>
        <begin position="211"/>
        <end position="223"/>
    </location>
</feature>